<gene>
    <name evidence="2" type="ORF">MNOR_LOCUS5487</name>
</gene>
<dbReference type="Proteomes" id="UP001497623">
    <property type="component" value="Unassembled WGS sequence"/>
</dbReference>
<evidence type="ECO:0000313" key="3">
    <source>
        <dbReference type="Proteomes" id="UP001497623"/>
    </source>
</evidence>
<evidence type="ECO:0000313" key="2">
    <source>
        <dbReference type="EMBL" id="CAL4066240.1"/>
    </source>
</evidence>
<name>A0AAV2PWF5_MEGNR</name>
<sequence length="106" mass="12023">MISHTILLSLGAAAYFMSSASSYLITSDSGVQTDFDCARIADSIHRVCLEYGPYIERGRYGRSVNVEDLLEGNGRHVPDRFRFTYQHKAFLPEEEANNLFSRVKRS</sequence>
<feature type="signal peptide" evidence="1">
    <location>
        <begin position="1"/>
        <end position="22"/>
    </location>
</feature>
<proteinExistence type="predicted"/>
<evidence type="ECO:0000256" key="1">
    <source>
        <dbReference type="SAM" id="SignalP"/>
    </source>
</evidence>
<dbReference type="EMBL" id="CAXKWB010002127">
    <property type="protein sequence ID" value="CAL4066240.1"/>
    <property type="molecule type" value="Genomic_DNA"/>
</dbReference>
<protein>
    <submittedName>
        <fullName evidence="2">Uncharacterized protein</fullName>
    </submittedName>
</protein>
<keyword evidence="1" id="KW-0732">Signal</keyword>
<comment type="caution">
    <text evidence="2">The sequence shown here is derived from an EMBL/GenBank/DDBJ whole genome shotgun (WGS) entry which is preliminary data.</text>
</comment>
<dbReference type="AlphaFoldDB" id="A0AAV2PWF5"/>
<accession>A0AAV2PWF5</accession>
<reference evidence="2 3" key="1">
    <citation type="submission" date="2024-05" db="EMBL/GenBank/DDBJ databases">
        <authorList>
            <person name="Wallberg A."/>
        </authorList>
    </citation>
    <scope>NUCLEOTIDE SEQUENCE [LARGE SCALE GENOMIC DNA]</scope>
</reference>
<feature type="chain" id="PRO_5043954464" evidence="1">
    <location>
        <begin position="23"/>
        <end position="106"/>
    </location>
</feature>
<keyword evidence="3" id="KW-1185">Reference proteome</keyword>
<feature type="non-terminal residue" evidence="2">
    <location>
        <position position="106"/>
    </location>
</feature>
<organism evidence="2 3">
    <name type="scientific">Meganyctiphanes norvegica</name>
    <name type="common">Northern krill</name>
    <name type="synonym">Thysanopoda norvegica</name>
    <dbReference type="NCBI Taxonomy" id="48144"/>
    <lineage>
        <taxon>Eukaryota</taxon>
        <taxon>Metazoa</taxon>
        <taxon>Ecdysozoa</taxon>
        <taxon>Arthropoda</taxon>
        <taxon>Crustacea</taxon>
        <taxon>Multicrustacea</taxon>
        <taxon>Malacostraca</taxon>
        <taxon>Eumalacostraca</taxon>
        <taxon>Eucarida</taxon>
        <taxon>Euphausiacea</taxon>
        <taxon>Euphausiidae</taxon>
        <taxon>Meganyctiphanes</taxon>
    </lineage>
</organism>